<evidence type="ECO:0000259" key="6">
    <source>
        <dbReference type="Pfam" id="PF06268"/>
    </source>
</evidence>
<dbReference type="GO" id="GO:0015629">
    <property type="term" value="C:actin cytoskeleton"/>
    <property type="evidence" value="ECO:0007669"/>
    <property type="project" value="TreeGrafter"/>
</dbReference>
<evidence type="ECO:0000256" key="5">
    <source>
        <dbReference type="ARBA" id="ARBA00023212"/>
    </source>
</evidence>
<dbReference type="CDD" id="cd23357">
    <property type="entry name" value="beta-trefoil_FSCN2_rpt4"/>
    <property type="match status" value="1"/>
</dbReference>
<dbReference type="InterPro" id="IPR010431">
    <property type="entry name" value="Fascin"/>
</dbReference>
<dbReference type="PANTHER" id="PTHR10551">
    <property type="entry name" value="FASCIN"/>
    <property type="match status" value="1"/>
</dbReference>
<dbReference type="PANTHER" id="PTHR10551:SF9">
    <property type="entry name" value="FASCIN-2"/>
    <property type="match status" value="1"/>
</dbReference>
<dbReference type="GeneID" id="103062743"/>
<dbReference type="CTD" id="25794"/>
<sequence length="280" mass="31494">MPTNGIHQALKIQFGLINSDNRYLTAEHFGYKINASASSLKRKQIWSLEQDGDSSVVFLKSHLGVNVSANQDEETHHETFQMQIDKETKKCIFHSNTGNYWTLVAHGGIQAMATEISASTMFDLEWRGRRVALKAGNGKYICTKKNGQLAAVSDRVGKDEEFVLKLINRPILVLRGAHGFVCYHRNSNLLDANRSIYDVFHLNFSDGAYQIKGLNGGFWYVASNGTVCSDGETSEDFFFEFREYSRVALKGKNGKYLRGDPAGTLRADADTLNRTTLWEY</sequence>
<dbReference type="FunFam" id="2.80.10.50:FF:000008">
    <property type="entry name" value="Fascin"/>
    <property type="match status" value="1"/>
</dbReference>
<dbReference type="InterPro" id="IPR022768">
    <property type="entry name" value="Fascin-like_dom"/>
</dbReference>
<feature type="domain" description="Fascin-like" evidence="6">
    <location>
        <begin position="177"/>
        <end position="280"/>
    </location>
</feature>
<protein>
    <submittedName>
        <fullName evidence="8">Fascin-2 isoform X2</fullName>
    </submittedName>
</protein>
<gene>
    <name evidence="8" type="primary">FSCN2</name>
</gene>
<feature type="domain" description="Fascin-like" evidence="6">
    <location>
        <begin position="63"/>
        <end position="163"/>
    </location>
</feature>
<dbReference type="GO" id="GO:0005737">
    <property type="term" value="C:cytoplasm"/>
    <property type="evidence" value="ECO:0007669"/>
    <property type="project" value="TreeGrafter"/>
</dbReference>
<organism evidence="7 8">
    <name type="scientific">Python bivittatus</name>
    <name type="common">Burmese python</name>
    <name type="synonym">Python molurus bivittatus</name>
    <dbReference type="NCBI Taxonomy" id="176946"/>
    <lineage>
        <taxon>Eukaryota</taxon>
        <taxon>Metazoa</taxon>
        <taxon>Chordata</taxon>
        <taxon>Craniata</taxon>
        <taxon>Vertebrata</taxon>
        <taxon>Euteleostomi</taxon>
        <taxon>Lepidosauria</taxon>
        <taxon>Squamata</taxon>
        <taxon>Bifurcata</taxon>
        <taxon>Unidentata</taxon>
        <taxon>Episquamata</taxon>
        <taxon>Toxicofera</taxon>
        <taxon>Serpentes</taxon>
        <taxon>Henophidia</taxon>
        <taxon>Pythonidae</taxon>
        <taxon>Python</taxon>
    </lineage>
</organism>
<name>A0A9F5MRM7_PYTBI</name>
<proteinExistence type="inferred from homology"/>
<reference evidence="8" key="1">
    <citation type="submission" date="2025-08" db="UniProtKB">
        <authorList>
            <consortium name="RefSeq"/>
        </authorList>
    </citation>
    <scope>IDENTIFICATION</scope>
    <source>
        <tissue evidence="8">Liver</tissue>
    </source>
</reference>
<evidence type="ECO:0000256" key="3">
    <source>
        <dbReference type="ARBA" id="ARBA00022490"/>
    </source>
</evidence>
<dbReference type="FunFam" id="2.80.10.50:FF:000037">
    <property type="entry name" value="Fascin"/>
    <property type="match status" value="1"/>
</dbReference>
<dbReference type="Proteomes" id="UP000695026">
    <property type="component" value="Unplaced"/>
</dbReference>
<evidence type="ECO:0000256" key="1">
    <source>
        <dbReference type="ARBA" id="ARBA00004245"/>
    </source>
</evidence>
<dbReference type="RefSeq" id="XP_025021201.1">
    <property type="nucleotide sequence ID" value="XM_025165433.1"/>
</dbReference>
<evidence type="ECO:0000256" key="4">
    <source>
        <dbReference type="ARBA" id="ARBA00023203"/>
    </source>
</evidence>
<keyword evidence="4" id="KW-0009">Actin-binding</keyword>
<dbReference type="GO" id="GO:0051015">
    <property type="term" value="F:actin filament binding"/>
    <property type="evidence" value="ECO:0007669"/>
    <property type="project" value="InterPro"/>
</dbReference>
<evidence type="ECO:0000256" key="2">
    <source>
        <dbReference type="ARBA" id="ARBA00007415"/>
    </source>
</evidence>
<accession>A0A9F5MRM7</accession>
<dbReference type="Pfam" id="PF06268">
    <property type="entry name" value="Fascin"/>
    <property type="match status" value="2"/>
</dbReference>
<dbReference type="SUPFAM" id="SSF50405">
    <property type="entry name" value="Actin-crosslinking proteins"/>
    <property type="match status" value="2"/>
</dbReference>
<dbReference type="GO" id="GO:0016477">
    <property type="term" value="P:cell migration"/>
    <property type="evidence" value="ECO:0007669"/>
    <property type="project" value="TreeGrafter"/>
</dbReference>
<evidence type="ECO:0000313" key="8">
    <source>
        <dbReference type="RefSeq" id="XP_025021201.1"/>
    </source>
</evidence>
<comment type="similarity">
    <text evidence="2">Belongs to the fascin family.</text>
</comment>
<dbReference type="GO" id="GO:0051017">
    <property type="term" value="P:actin filament bundle assembly"/>
    <property type="evidence" value="ECO:0007669"/>
    <property type="project" value="TreeGrafter"/>
</dbReference>
<keyword evidence="7" id="KW-1185">Reference proteome</keyword>
<keyword evidence="5" id="KW-0206">Cytoskeleton</keyword>
<dbReference type="GO" id="GO:0007163">
    <property type="term" value="P:establishment or maintenance of cell polarity"/>
    <property type="evidence" value="ECO:0007669"/>
    <property type="project" value="TreeGrafter"/>
</dbReference>
<dbReference type="Gene3D" id="2.80.10.50">
    <property type="match status" value="2"/>
</dbReference>
<dbReference type="AlphaFoldDB" id="A0A9F5MRM7"/>
<dbReference type="GO" id="GO:0030674">
    <property type="term" value="F:protein-macromolecule adaptor activity"/>
    <property type="evidence" value="ECO:0007669"/>
    <property type="project" value="InterPro"/>
</dbReference>
<keyword evidence="3" id="KW-0963">Cytoplasm</keyword>
<evidence type="ECO:0000313" key="7">
    <source>
        <dbReference type="Proteomes" id="UP000695026"/>
    </source>
</evidence>
<comment type="subcellular location">
    <subcellularLocation>
        <location evidence="1">Cytoplasm</location>
        <location evidence="1">Cytoskeleton</location>
    </subcellularLocation>
</comment>
<dbReference type="InterPro" id="IPR008999">
    <property type="entry name" value="Actin-crosslinking"/>
</dbReference>